<name>A0AAE3G242_9GAMM</name>
<dbReference type="Gene3D" id="3.30.460.10">
    <property type="entry name" value="Beta Polymerase, domain 2"/>
    <property type="match status" value="1"/>
</dbReference>
<dbReference type="AlphaFoldDB" id="A0AAE3G242"/>
<sequence length="67" mass="7711">MRLNARQREIIRSAVKACYGDEAAVRLFGSRLDDQRRGGDIDLLVQTDFPPDDAFNAEQRLYAQLQR</sequence>
<dbReference type="RefSeq" id="WP_253475410.1">
    <property type="nucleotide sequence ID" value="NZ_JALJXV010000002.1"/>
</dbReference>
<protein>
    <submittedName>
        <fullName evidence="1">Nucleotidyltransferase</fullName>
    </submittedName>
</protein>
<organism evidence="1 2">
    <name type="scientific">Natronocella acetinitrilica</name>
    <dbReference type="NCBI Taxonomy" id="414046"/>
    <lineage>
        <taxon>Bacteria</taxon>
        <taxon>Pseudomonadati</taxon>
        <taxon>Pseudomonadota</taxon>
        <taxon>Gammaproteobacteria</taxon>
        <taxon>Chromatiales</taxon>
        <taxon>Ectothiorhodospiraceae</taxon>
        <taxon>Natronocella</taxon>
    </lineage>
</organism>
<dbReference type="InterPro" id="IPR043519">
    <property type="entry name" value="NT_sf"/>
</dbReference>
<evidence type="ECO:0000313" key="2">
    <source>
        <dbReference type="Proteomes" id="UP001205843"/>
    </source>
</evidence>
<keyword evidence="2" id="KW-1185">Reference proteome</keyword>
<evidence type="ECO:0000313" key="1">
    <source>
        <dbReference type="EMBL" id="MCP1673997.1"/>
    </source>
</evidence>
<reference evidence="1" key="1">
    <citation type="submission" date="2022-03" db="EMBL/GenBank/DDBJ databases">
        <title>Genomic Encyclopedia of Type Strains, Phase III (KMG-III): the genomes of soil and plant-associated and newly described type strains.</title>
        <authorList>
            <person name="Whitman W."/>
        </authorList>
    </citation>
    <scope>NUCLEOTIDE SEQUENCE</scope>
    <source>
        <strain evidence="1">ANL 6-2</strain>
    </source>
</reference>
<dbReference type="SUPFAM" id="SSF81301">
    <property type="entry name" value="Nucleotidyltransferase"/>
    <property type="match status" value="1"/>
</dbReference>
<dbReference type="EMBL" id="JALJXV010000002">
    <property type="protein sequence ID" value="MCP1673997.1"/>
    <property type="molecule type" value="Genomic_DNA"/>
</dbReference>
<dbReference type="Proteomes" id="UP001205843">
    <property type="component" value="Unassembled WGS sequence"/>
</dbReference>
<comment type="caution">
    <text evidence="1">The sequence shown here is derived from an EMBL/GenBank/DDBJ whole genome shotgun (WGS) entry which is preliminary data.</text>
</comment>
<gene>
    <name evidence="1" type="ORF">J2T57_001096</name>
</gene>
<proteinExistence type="predicted"/>
<accession>A0AAE3G242</accession>
<dbReference type="CDD" id="cd05403">
    <property type="entry name" value="NT_KNTase_like"/>
    <property type="match status" value="1"/>
</dbReference>